<reference evidence="10" key="1">
    <citation type="submission" date="2022-04" db="EMBL/GenBank/DDBJ databases">
        <title>Whole genome sequence of Sphaerotilus sp. FB-5.</title>
        <authorList>
            <person name="Takeda M."/>
            <person name="Narihara S."/>
            <person name="Akimoto M."/>
            <person name="Akimoto R."/>
            <person name="Nishiyashiki S."/>
            <person name="Murakami T."/>
        </authorList>
    </citation>
    <scope>NUCLEOTIDE SEQUENCE</scope>
    <source>
        <strain evidence="10">FB-5</strain>
    </source>
</reference>
<evidence type="ECO:0000259" key="9">
    <source>
        <dbReference type="Pfam" id="PF04324"/>
    </source>
</evidence>
<feature type="domain" description="BFD-like [2Fe-2S]-binding" evidence="9">
    <location>
        <begin position="2"/>
        <end position="48"/>
    </location>
</feature>
<keyword evidence="2" id="KW-0001">2Fe-2S</keyword>
<dbReference type="InterPro" id="IPR041854">
    <property type="entry name" value="BFD-like_2Fe2S-bd_dom_sf"/>
</dbReference>
<keyword evidence="11" id="KW-1185">Reference proteome</keyword>
<evidence type="ECO:0000256" key="5">
    <source>
        <dbReference type="ARBA" id="ARBA00023004"/>
    </source>
</evidence>
<sequence length="78" mass="8125">MIVCVCHRVSDRDIAREVRSGCDSFEDLQRVLHVGTRCGQCLSHARAAFETAAGACGGTCPCDGAARPASALLMACVA</sequence>
<dbReference type="Pfam" id="PF04324">
    <property type="entry name" value="Fer2_BFD"/>
    <property type="match status" value="1"/>
</dbReference>
<evidence type="ECO:0000256" key="6">
    <source>
        <dbReference type="ARBA" id="ARBA00023014"/>
    </source>
</evidence>
<comment type="similarity">
    <text evidence="8">Belongs to the Bfd family.</text>
</comment>
<dbReference type="InterPro" id="IPR007419">
    <property type="entry name" value="BFD-like_2Fe2S-bd_dom"/>
</dbReference>
<dbReference type="Gene3D" id="1.10.10.1100">
    <property type="entry name" value="BFD-like [2Fe-2S]-binding domain"/>
    <property type="match status" value="1"/>
</dbReference>
<keyword evidence="1" id="KW-0813">Transport</keyword>
<accession>A0ABM7YR23</accession>
<name>A0ABM7YR23_9BURK</name>
<dbReference type="InterPro" id="IPR052371">
    <property type="entry name" value="BFD-associated_ferredoxin"/>
</dbReference>
<evidence type="ECO:0000313" key="11">
    <source>
        <dbReference type="Proteomes" id="UP001057498"/>
    </source>
</evidence>
<evidence type="ECO:0000256" key="7">
    <source>
        <dbReference type="ARBA" id="ARBA00039386"/>
    </source>
</evidence>
<evidence type="ECO:0000256" key="1">
    <source>
        <dbReference type="ARBA" id="ARBA00022448"/>
    </source>
</evidence>
<dbReference type="PANTHER" id="PTHR37424:SF1">
    <property type="entry name" value="BACTERIOFERRITIN-ASSOCIATED FERREDOXIN"/>
    <property type="match status" value="1"/>
</dbReference>
<evidence type="ECO:0000313" key="10">
    <source>
        <dbReference type="EMBL" id="BDI07004.1"/>
    </source>
</evidence>
<dbReference type="Proteomes" id="UP001057498">
    <property type="component" value="Chromosome"/>
</dbReference>
<dbReference type="PANTHER" id="PTHR37424">
    <property type="entry name" value="BACTERIOFERRITIN-ASSOCIATED FERREDOXIN"/>
    <property type="match status" value="1"/>
</dbReference>
<keyword evidence="4" id="KW-0249">Electron transport</keyword>
<dbReference type="RefSeq" id="WP_251970233.1">
    <property type="nucleotide sequence ID" value="NZ_AP025730.1"/>
</dbReference>
<protein>
    <recommendedName>
        <fullName evidence="7">Bacterioferritin-associated ferredoxin</fullName>
    </recommendedName>
</protein>
<dbReference type="EMBL" id="AP025730">
    <property type="protein sequence ID" value="BDI07004.1"/>
    <property type="molecule type" value="Genomic_DNA"/>
</dbReference>
<proteinExistence type="inferred from homology"/>
<gene>
    <name evidence="10" type="ORF">CATMQ487_39740</name>
</gene>
<organism evidence="10 11">
    <name type="scientific">Sphaerotilus microaerophilus</name>
    <dbReference type="NCBI Taxonomy" id="2914710"/>
    <lineage>
        <taxon>Bacteria</taxon>
        <taxon>Pseudomonadati</taxon>
        <taxon>Pseudomonadota</taxon>
        <taxon>Betaproteobacteria</taxon>
        <taxon>Burkholderiales</taxon>
        <taxon>Sphaerotilaceae</taxon>
        <taxon>Sphaerotilus</taxon>
    </lineage>
</organism>
<keyword evidence="3" id="KW-0479">Metal-binding</keyword>
<keyword evidence="5" id="KW-0408">Iron</keyword>
<evidence type="ECO:0000256" key="8">
    <source>
        <dbReference type="ARBA" id="ARBA00046332"/>
    </source>
</evidence>
<evidence type="ECO:0000256" key="4">
    <source>
        <dbReference type="ARBA" id="ARBA00022982"/>
    </source>
</evidence>
<evidence type="ECO:0000256" key="3">
    <source>
        <dbReference type="ARBA" id="ARBA00022723"/>
    </source>
</evidence>
<keyword evidence="6" id="KW-0411">Iron-sulfur</keyword>
<evidence type="ECO:0000256" key="2">
    <source>
        <dbReference type="ARBA" id="ARBA00022714"/>
    </source>
</evidence>